<keyword evidence="1" id="KW-0614">Plasmid</keyword>
<dbReference type="AlphaFoldDB" id="E0UL84"/>
<evidence type="ECO:0000313" key="2">
    <source>
        <dbReference type="Proteomes" id="UP000008206"/>
    </source>
</evidence>
<dbReference type="Proteomes" id="UP000008206">
    <property type="component" value="Plasmid Cy782201"/>
</dbReference>
<evidence type="ECO:0000313" key="1">
    <source>
        <dbReference type="EMBL" id="ADN17714.1"/>
    </source>
</evidence>
<dbReference type="RefSeq" id="WP_013334464.1">
    <property type="nucleotide sequence ID" value="NC_014533.1"/>
</dbReference>
<sequence>MEFLTRTQVKQKLQISEATFHKYVSILKHHWRERFRYVSRQTHWNEYQVHCIKFIKSLFDSGRNTEEVIDYIVNYKIPDVESANQVKR</sequence>
<dbReference type="KEGG" id="cyj:Cyan7822_5860"/>
<accession>E0UL84</accession>
<protein>
    <submittedName>
        <fullName evidence="1">Uncharacterized protein</fullName>
    </submittedName>
</protein>
<keyword evidence="2" id="KW-1185">Reference proteome</keyword>
<proteinExistence type="predicted"/>
<reference evidence="2" key="1">
    <citation type="journal article" date="2011" name="MBio">
        <title>Novel metabolic attributes of the genus Cyanothece, comprising a group of unicellular nitrogen-fixing Cyanobacteria.</title>
        <authorList>
            <person name="Bandyopadhyay A."/>
            <person name="Elvitigala T."/>
            <person name="Welsh E."/>
            <person name="Stockel J."/>
            <person name="Liberton M."/>
            <person name="Min H."/>
            <person name="Sherman L.A."/>
            <person name="Pakrasi H.B."/>
        </authorList>
    </citation>
    <scope>NUCLEOTIDE SEQUENCE [LARGE SCALE GENOMIC DNA]</scope>
    <source>
        <strain evidence="2">PCC 7822</strain>
        <plasmid evidence="2">Cy782201</plasmid>
    </source>
</reference>
<gene>
    <name evidence="1" type="ordered locus">Cyan7822_5860</name>
</gene>
<organism evidence="1 2">
    <name type="scientific">Gloeothece verrucosa (strain PCC 7822)</name>
    <name type="common">Cyanothece sp. (strain PCC 7822)</name>
    <dbReference type="NCBI Taxonomy" id="497965"/>
    <lineage>
        <taxon>Bacteria</taxon>
        <taxon>Bacillati</taxon>
        <taxon>Cyanobacteriota</taxon>
        <taxon>Cyanophyceae</taxon>
        <taxon>Oscillatoriophycideae</taxon>
        <taxon>Chroococcales</taxon>
        <taxon>Aphanothecaceae</taxon>
        <taxon>Gloeothece</taxon>
        <taxon>Gloeothece verrucosa</taxon>
    </lineage>
</organism>
<dbReference type="EMBL" id="CP002199">
    <property type="protein sequence ID" value="ADN17714.1"/>
    <property type="molecule type" value="Genomic_DNA"/>
</dbReference>
<geneLocation type="plasmid" evidence="1 2">
    <name>Cy782201</name>
</geneLocation>
<name>E0UL84_GLOV7</name>
<dbReference type="HOGENOM" id="CLU_2463913_0_0_3"/>